<dbReference type="EMBL" id="CP043504">
    <property type="protein sequence ID" value="QEO09592.1"/>
    <property type="molecule type" value="Genomic_DNA"/>
</dbReference>
<evidence type="ECO:0000313" key="2">
    <source>
        <dbReference type="EMBL" id="QEO09592.1"/>
    </source>
</evidence>
<feature type="compositionally biased region" description="Basic and acidic residues" evidence="1">
    <location>
        <begin position="1"/>
        <end position="12"/>
    </location>
</feature>
<dbReference type="OrthoDB" id="5126377at2"/>
<sequence>MNSTLTREERHTHSPTMHTVEQTAATVARTERRVGLIDRAALRLGMALIRWGRRPGRELARYERRANRLELALLHREHTLAVQAQQWRRDREVGCGALIRIR</sequence>
<dbReference type="Proteomes" id="UP000322159">
    <property type="component" value="Chromosome"/>
</dbReference>
<evidence type="ECO:0000256" key="1">
    <source>
        <dbReference type="SAM" id="MobiDB-lite"/>
    </source>
</evidence>
<reference evidence="2 3" key="1">
    <citation type="submission" date="2019-09" db="EMBL/GenBank/DDBJ databases">
        <title>Genome sequencing of strain KACC 19322.</title>
        <authorList>
            <person name="Heo J."/>
            <person name="Kim S.-J."/>
            <person name="Kim J.-S."/>
            <person name="Hong S.-B."/>
            <person name="Kwon S.-W."/>
        </authorList>
    </citation>
    <scope>NUCLEOTIDE SEQUENCE [LARGE SCALE GENOMIC DNA]</scope>
    <source>
        <strain evidence="2 3">KACC 19322</strain>
    </source>
</reference>
<protein>
    <submittedName>
        <fullName evidence="2">Uncharacterized protein</fullName>
    </submittedName>
</protein>
<proteinExistence type="predicted"/>
<feature type="compositionally biased region" description="Polar residues" evidence="1">
    <location>
        <begin position="14"/>
        <end position="25"/>
    </location>
</feature>
<dbReference type="AlphaFoldDB" id="A0A5C1Y9L2"/>
<dbReference type="RefSeq" id="WP_149325013.1">
    <property type="nucleotide sequence ID" value="NZ_CP043504.1"/>
</dbReference>
<accession>A0A5C1Y9L2</accession>
<dbReference type="KEGG" id="lyk:FLP23_05985"/>
<gene>
    <name evidence="2" type="ORF">FLP23_05985</name>
</gene>
<name>A0A5C1Y9L2_9MICO</name>
<evidence type="ECO:0000313" key="3">
    <source>
        <dbReference type="Proteomes" id="UP000322159"/>
    </source>
</evidence>
<organism evidence="2 3">
    <name type="scientific">Protaetiibacter larvae</name>
    <dbReference type="NCBI Taxonomy" id="2592654"/>
    <lineage>
        <taxon>Bacteria</taxon>
        <taxon>Bacillati</taxon>
        <taxon>Actinomycetota</taxon>
        <taxon>Actinomycetes</taxon>
        <taxon>Micrococcales</taxon>
        <taxon>Microbacteriaceae</taxon>
        <taxon>Protaetiibacter</taxon>
    </lineage>
</organism>
<keyword evidence="3" id="KW-1185">Reference proteome</keyword>
<feature type="region of interest" description="Disordered" evidence="1">
    <location>
        <begin position="1"/>
        <end position="25"/>
    </location>
</feature>